<dbReference type="InterPro" id="IPR006531">
    <property type="entry name" value="Gp5/Vgr_OB"/>
</dbReference>
<proteinExistence type="predicted"/>
<dbReference type="EMBL" id="CABVPX010000002">
    <property type="protein sequence ID" value="VWB21864.1"/>
    <property type="molecule type" value="Genomic_DNA"/>
</dbReference>
<name>A0A9Q9UNQ3_9BURK</name>
<feature type="domain" description="Gp5/Type VI secretion system Vgr protein OB-fold" evidence="2">
    <location>
        <begin position="75"/>
        <end position="132"/>
    </location>
</feature>
<dbReference type="AlphaFoldDB" id="A0A9Q9UNQ3"/>
<evidence type="ECO:0000313" key="3">
    <source>
        <dbReference type="EMBL" id="VWB21864.1"/>
    </source>
</evidence>
<reference evidence="3 4" key="1">
    <citation type="submission" date="2019-09" db="EMBL/GenBank/DDBJ databases">
        <authorList>
            <person name="Depoorter E."/>
        </authorList>
    </citation>
    <scope>NUCLEOTIDE SEQUENCE [LARGE SCALE GENOMIC DNA]</scope>
    <source>
        <strain evidence="3">LMG 24066</strain>
    </source>
</reference>
<feature type="region of interest" description="Disordered" evidence="1">
    <location>
        <begin position="1"/>
        <end position="30"/>
    </location>
</feature>
<dbReference type="NCBIfam" id="TIGR01646">
    <property type="entry name" value="vgr_GE"/>
    <property type="match status" value="1"/>
</dbReference>
<dbReference type="Pfam" id="PF04717">
    <property type="entry name" value="Phage_base_V"/>
    <property type="match status" value="1"/>
</dbReference>
<dbReference type="InterPro" id="IPR037026">
    <property type="entry name" value="Vgr_OB-fold_dom_sf"/>
</dbReference>
<dbReference type="RefSeq" id="WP_174991577.1">
    <property type="nucleotide sequence ID" value="NZ_CABVPX010000002.1"/>
</dbReference>
<organism evidence="3 4">
    <name type="scientific">Burkholderia arboris</name>
    <dbReference type="NCBI Taxonomy" id="488730"/>
    <lineage>
        <taxon>Bacteria</taxon>
        <taxon>Pseudomonadati</taxon>
        <taxon>Pseudomonadota</taxon>
        <taxon>Betaproteobacteria</taxon>
        <taxon>Burkholderiales</taxon>
        <taxon>Burkholderiaceae</taxon>
        <taxon>Burkholderia</taxon>
        <taxon>Burkholderia cepacia complex</taxon>
    </lineage>
</organism>
<dbReference type="InterPro" id="IPR050708">
    <property type="entry name" value="T6SS_VgrG/RHS"/>
</dbReference>
<comment type="caution">
    <text evidence="3">The sequence shown here is derived from an EMBL/GenBank/DDBJ whole genome shotgun (WGS) entry which is preliminary data.</text>
</comment>
<protein>
    <submittedName>
        <fullName evidence="3">Rhs element Vgr protein</fullName>
    </submittedName>
</protein>
<dbReference type="InterPro" id="IPR006533">
    <property type="entry name" value="T6SS_Vgr_RhsGE"/>
</dbReference>
<sequence length="162" mass="18595">MNRGWRPVSIVHHGKQYSSQGRRAPTRSRARTEAMLMPDDAEWRAEPLRRPRIDGPQPATVVGPEGEEIYIGEFSRVKVQFPWGREGKHDEHSSCWIQVAQNWAGATWGHMAIPRIGQEVIVVNLDGDPEVGQAVRHRFRSRGRPRRSARLRGRRFVEGRFA</sequence>
<evidence type="ECO:0000259" key="2">
    <source>
        <dbReference type="Pfam" id="PF04717"/>
    </source>
</evidence>
<dbReference type="SUPFAM" id="SSF69255">
    <property type="entry name" value="gp5 N-terminal domain-like"/>
    <property type="match status" value="1"/>
</dbReference>
<dbReference type="PANTHER" id="PTHR32305:SF11">
    <property type="entry name" value="TYPE VI SECRETION SYSTEM SPIKE PROTEIN VGRG3"/>
    <property type="match status" value="1"/>
</dbReference>
<gene>
    <name evidence="3" type="ORF">BAR24066_00870</name>
</gene>
<accession>A0A9Q9UNQ3</accession>
<evidence type="ECO:0000313" key="4">
    <source>
        <dbReference type="Proteomes" id="UP000494172"/>
    </source>
</evidence>
<dbReference type="PANTHER" id="PTHR32305">
    <property type="match status" value="1"/>
</dbReference>
<dbReference type="Gene3D" id="2.40.50.230">
    <property type="entry name" value="Gp5 N-terminal domain"/>
    <property type="match status" value="1"/>
</dbReference>
<dbReference type="Proteomes" id="UP000494172">
    <property type="component" value="Unassembled WGS sequence"/>
</dbReference>
<evidence type="ECO:0000256" key="1">
    <source>
        <dbReference type="SAM" id="MobiDB-lite"/>
    </source>
</evidence>